<dbReference type="AlphaFoldDB" id="A0A0F9UMI4"/>
<reference evidence="1" key="1">
    <citation type="journal article" date="2015" name="Nature">
        <title>Complex archaea that bridge the gap between prokaryotes and eukaryotes.</title>
        <authorList>
            <person name="Spang A."/>
            <person name="Saw J.H."/>
            <person name="Jorgensen S.L."/>
            <person name="Zaremba-Niedzwiedzka K."/>
            <person name="Martijn J."/>
            <person name="Lind A.E."/>
            <person name="van Eijk R."/>
            <person name="Schleper C."/>
            <person name="Guy L."/>
            <person name="Ettema T.J."/>
        </authorList>
    </citation>
    <scope>NUCLEOTIDE SEQUENCE</scope>
</reference>
<sequence>MSKYTFQNILRKQEDGSITGPMSPVSFVKAVAPQIDMIPHGIARWNRDRNSSHTFDHLIVKQAFTNCKRNRGYSCCILVR</sequence>
<proteinExistence type="predicted"/>
<comment type="caution">
    <text evidence="1">The sequence shown here is derived from an EMBL/GenBank/DDBJ whole genome shotgun (WGS) entry which is preliminary data.</text>
</comment>
<evidence type="ECO:0000313" key="1">
    <source>
        <dbReference type="EMBL" id="KKN88712.1"/>
    </source>
</evidence>
<gene>
    <name evidence="1" type="ORF">LCGC14_0246030</name>
</gene>
<name>A0A0F9UMI4_9ZZZZ</name>
<organism evidence="1">
    <name type="scientific">marine sediment metagenome</name>
    <dbReference type="NCBI Taxonomy" id="412755"/>
    <lineage>
        <taxon>unclassified sequences</taxon>
        <taxon>metagenomes</taxon>
        <taxon>ecological metagenomes</taxon>
    </lineage>
</organism>
<accession>A0A0F9UMI4</accession>
<protein>
    <submittedName>
        <fullName evidence="1">Uncharacterized protein</fullName>
    </submittedName>
</protein>
<dbReference type="EMBL" id="LAZR01000126">
    <property type="protein sequence ID" value="KKN88712.1"/>
    <property type="molecule type" value="Genomic_DNA"/>
</dbReference>